<dbReference type="AlphaFoldDB" id="A0AA86TQ55"/>
<proteinExistence type="predicted"/>
<reference evidence="2 3" key="2">
    <citation type="submission" date="2024-07" db="EMBL/GenBank/DDBJ databases">
        <authorList>
            <person name="Akdeniz Z."/>
        </authorList>
    </citation>
    <scope>NUCLEOTIDE SEQUENCE [LARGE SCALE GENOMIC DNA]</scope>
</reference>
<gene>
    <name evidence="1" type="ORF">HINF_LOCUS10292</name>
    <name evidence="2" type="ORF">HINF_LOCUS47027</name>
</gene>
<dbReference type="EMBL" id="CATOUU010000260">
    <property type="protein sequence ID" value="CAI9922647.1"/>
    <property type="molecule type" value="Genomic_DNA"/>
</dbReference>
<evidence type="ECO:0000313" key="2">
    <source>
        <dbReference type="EMBL" id="CAL6056444.1"/>
    </source>
</evidence>
<organism evidence="1">
    <name type="scientific">Hexamita inflata</name>
    <dbReference type="NCBI Taxonomy" id="28002"/>
    <lineage>
        <taxon>Eukaryota</taxon>
        <taxon>Metamonada</taxon>
        <taxon>Diplomonadida</taxon>
        <taxon>Hexamitidae</taxon>
        <taxon>Hexamitinae</taxon>
        <taxon>Hexamita</taxon>
    </lineage>
</organism>
<accession>A0AA86TQ55</accession>
<comment type="caution">
    <text evidence="1">The sequence shown here is derived from an EMBL/GenBank/DDBJ whole genome shotgun (WGS) entry which is preliminary data.</text>
</comment>
<name>A0AA86TQ55_9EUKA</name>
<keyword evidence="3" id="KW-1185">Reference proteome</keyword>
<protein>
    <submittedName>
        <fullName evidence="2">Hypothetical_protein</fullName>
    </submittedName>
</protein>
<evidence type="ECO:0000313" key="1">
    <source>
        <dbReference type="EMBL" id="CAI9922647.1"/>
    </source>
</evidence>
<dbReference type="Proteomes" id="UP001642409">
    <property type="component" value="Unassembled WGS sequence"/>
</dbReference>
<evidence type="ECO:0000313" key="3">
    <source>
        <dbReference type="Proteomes" id="UP001642409"/>
    </source>
</evidence>
<reference evidence="1" key="1">
    <citation type="submission" date="2023-06" db="EMBL/GenBank/DDBJ databases">
        <authorList>
            <person name="Kurt Z."/>
        </authorList>
    </citation>
    <scope>NUCLEOTIDE SEQUENCE</scope>
</reference>
<dbReference type="EMBL" id="CAXDID020000210">
    <property type="protein sequence ID" value="CAL6056444.1"/>
    <property type="molecule type" value="Genomic_DNA"/>
</dbReference>
<sequence>MTPEMLLSSEVLQTCYQYYITSNADPRPYSLTDPVDFPKNIKGSISESKSGCFQLIFYFRFGFPFQLQTPFLKIFFKYQHIFEFNVYNDLNSTMYQRLFSFLVYVSLKTRQNLQYLINQISNHFSYRPQIQFRYTPFYSQILMGSVTERFWGLQVNRGWGSAFEVLWSPSQL</sequence>